<evidence type="ECO:0000313" key="1">
    <source>
        <dbReference type="EMBL" id="OII75925.1"/>
    </source>
</evidence>
<sequence length="821" mass="93478">MNDSKDTKDIFQNSNNSLRNFEVLKQGVAARINKAVNSSRSILEGAVKCTSNLPKSYRILSLIPGAVEAPIRESKYQDDVWISISRKYTKEGGSKDKDLFNMESEEDKLVDDDKYSDSPLGDNADDYFKDFVTEAKAAEFVAKFLDRMQSKKFSMNYENLSTHVYGQTQLDRQLAAYPLFVATIANATTEVADIKKDSSLYSTLGGSSMGDYHQNKQIFDRNPLVQLMQELDTDSIYESAPSWKSKILPSMGTKLEYPIPSEEKCLGIYGEDYNTSESIIYRQLKLLPSAGNMGVRFSDTHENAHMGYGAADDLSITDDSTSGVSYNLNRSNPSVVPTIKRKSKNSCAAPSTAVNNSKYLNQSIPIKFPWLLRKLPVIQQIKLKSLNSSDDPSISMDPLQSDNSKKSFHQKLREMNAESNARKESVIKVITSIRGIAMVKNIAMVPPEGSVASYFEEMEENSPDDESGTWDFDRRSRNNDCKDAAVQKFMEESADEIEGAIGDKFDQMMKALENKHQELLETAHKSQGSSISSMEVENSSKNNHTEIFPTKSMETSNINTFGSTTIHTEELRNSSNVGENKLDLLNSNRNSGLLEKSVIIDYDLSEIFEQKNKLYKGEGIKKTWRSYNEALQKSKNAEKERKDKLESICKNLYKTALTGPQRRYSHIPRTLLPIHEDLQQFDDPQEEYLHFIQAQRMIAESNIRFPILSNSKVNKRFQLMREKNLIDNNSTGPMRGLGAIRGGRKIYQRFYNQERSETEKKLRSQKVNASYLDYNEDDRAEFIRYIKNLNKKVRYIKSKEEDLNVGVRIALRGRRIYNKRI</sequence>
<name>A0A1J4MSN9_9CRYT</name>
<dbReference type="GeneID" id="92364441"/>
<comment type="caution">
    <text evidence="1">The sequence shown here is derived from an EMBL/GenBank/DDBJ whole genome shotgun (WGS) entry which is preliminary data.</text>
</comment>
<protein>
    <submittedName>
        <fullName evidence="1">Uncharacterized protein</fullName>
    </submittedName>
</protein>
<gene>
    <name evidence="1" type="ORF">cand_002560</name>
</gene>
<evidence type="ECO:0000313" key="2">
    <source>
        <dbReference type="Proteomes" id="UP000186804"/>
    </source>
</evidence>
<reference evidence="1 2" key="1">
    <citation type="submission" date="2016-10" db="EMBL/GenBank/DDBJ databases">
        <title>Reductive evolution of mitochondrial metabolism and differential evolution of invasion-related proteins in Cryptosporidium.</title>
        <authorList>
            <person name="Liu S."/>
            <person name="Roellig D.M."/>
            <person name="Guo Y."/>
            <person name="Li N."/>
            <person name="Frace M.A."/>
            <person name="Tang K."/>
            <person name="Zhang L."/>
            <person name="Feng Y."/>
            <person name="Xiao L."/>
        </authorList>
    </citation>
    <scope>NUCLEOTIDE SEQUENCE [LARGE SCALE GENOMIC DNA]</scope>
    <source>
        <strain evidence="1">30847</strain>
    </source>
</reference>
<dbReference type="AlphaFoldDB" id="A0A1J4MSN9"/>
<dbReference type="OrthoDB" id="340025at2759"/>
<proteinExistence type="predicted"/>
<dbReference type="EMBL" id="LRBS01000072">
    <property type="protein sequence ID" value="OII75925.1"/>
    <property type="molecule type" value="Genomic_DNA"/>
</dbReference>
<keyword evidence="2" id="KW-1185">Reference proteome</keyword>
<organism evidence="1 2">
    <name type="scientific">Cryptosporidium andersoni</name>
    <dbReference type="NCBI Taxonomy" id="117008"/>
    <lineage>
        <taxon>Eukaryota</taxon>
        <taxon>Sar</taxon>
        <taxon>Alveolata</taxon>
        <taxon>Apicomplexa</taxon>
        <taxon>Conoidasida</taxon>
        <taxon>Coccidia</taxon>
        <taxon>Eucoccidiorida</taxon>
        <taxon>Eimeriorina</taxon>
        <taxon>Cryptosporidiidae</taxon>
        <taxon>Cryptosporidium</taxon>
    </lineage>
</organism>
<dbReference type="Proteomes" id="UP000186804">
    <property type="component" value="Unassembled WGS sequence"/>
</dbReference>
<accession>A0A1J4MSN9</accession>
<dbReference type="VEuPathDB" id="CryptoDB:cand_002560"/>
<dbReference type="RefSeq" id="XP_067067771.1">
    <property type="nucleotide sequence ID" value="XM_067210504.1"/>
</dbReference>